<feature type="domain" description="LpxI N-terminal" evidence="2">
    <location>
        <begin position="1"/>
        <end position="126"/>
    </location>
</feature>
<dbReference type="PANTHER" id="PTHR39962">
    <property type="entry name" value="BLL4848 PROTEIN"/>
    <property type="match status" value="1"/>
</dbReference>
<dbReference type="AlphaFoldDB" id="A0A8S8X940"/>
<dbReference type="Proteomes" id="UP000681075">
    <property type="component" value="Unassembled WGS sequence"/>
</dbReference>
<evidence type="ECO:0000259" key="2">
    <source>
        <dbReference type="Pfam" id="PF17930"/>
    </source>
</evidence>
<reference evidence="3" key="1">
    <citation type="submission" date="2021-02" db="EMBL/GenBank/DDBJ databases">
        <title>Genome sequence of Rhodospirillales sp. strain TMPK1 isolated from soil.</title>
        <authorList>
            <person name="Nakai R."/>
            <person name="Kusada H."/>
            <person name="Tamaki H."/>
        </authorList>
    </citation>
    <scope>NUCLEOTIDE SEQUENCE</scope>
    <source>
        <strain evidence="3">TMPK1</strain>
    </source>
</reference>
<dbReference type="Pfam" id="PF17930">
    <property type="entry name" value="LpxI_N"/>
    <property type="match status" value="1"/>
</dbReference>
<gene>
    <name evidence="3" type="ORF">TMPK1_08190</name>
</gene>
<evidence type="ECO:0000313" key="3">
    <source>
        <dbReference type="EMBL" id="GIL38582.1"/>
    </source>
</evidence>
<dbReference type="InterPro" id="IPR043167">
    <property type="entry name" value="LpxI_C_sf"/>
</dbReference>
<evidence type="ECO:0008006" key="5">
    <source>
        <dbReference type="Google" id="ProtNLM"/>
    </source>
</evidence>
<sequence length="267" mass="27863">MIAGGGPVPRQLIDACRSNGRPVFVVALEGQTDAATVAGVDHVWVKLGEASRTIDALKAAHAEELVLVGPIKRPSLITLRPDLRGAQLLARIGMRALGDDGLLKAVRDELESEGFRLIGAHDVLRDALAQHGVMGAVAPDDLALSDIAFGMKVARQLGELDIGQAVVVQQGVVLGVEAVEGTDALIARCAALKKDGPRPVLIKRAKPQQDRRLDLPTVGLDTVALCIDAGFGGIAIEAGGSLVLDRAQIVARADQAGMFVLGVVPEQ</sequence>
<accession>A0A8S8X940</accession>
<feature type="domain" description="LpxI C-terminal" evidence="1">
    <location>
        <begin position="131"/>
        <end position="260"/>
    </location>
</feature>
<dbReference type="PANTHER" id="PTHR39962:SF1">
    <property type="entry name" value="LPXI FAMILY PROTEIN"/>
    <property type="match status" value="1"/>
</dbReference>
<dbReference type="InterPro" id="IPR010415">
    <property type="entry name" value="LpxI_C"/>
</dbReference>
<name>A0A8S8X940_9PROT</name>
<dbReference type="Gene3D" id="3.40.50.20">
    <property type="match status" value="1"/>
</dbReference>
<dbReference type="RefSeq" id="WP_420241622.1">
    <property type="nucleotide sequence ID" value="NZ_BOPV01000001.1"/>
</dbReference>
<dbReference type="Gene3D" id="3.40.140.80">
    <property type="match status" value="1"/>
</dbReference>
<evidence type="ECO:0000259" key="1">
    <source>
        <dbReference type="Pfam" id="PF06230"/>
    </source>
</evidence>
<protein>
    <recommendedName>
        <fullName evidence="5">UDP-2,3-diacylglucosamine pyrophosphatase</fullName>
    </recommendedName>
</protein>
<dbReference type="Pfam" id="PF06230">
    <property type="entry name" value="LpxI_C"/>
    <property type="match status" value="1"/>
</dbReference>
<proteinExistence type="predicted"/>
<organism evidence="3 4">
    <name type="scientific">Roseiterribacter gracilis</name>
    <dbReference type="NCBI Taxonomy" id="2812848"/>
    <lineage>
        <taxon>Bacteria</taxon>
        <taxon>Pseudomonadati</taxon>
        <taxon>Pseudomonadota</taxon>
        <taxon>Alphaproteobacteria</taxon>
        <taxon>Rhodospirillales</taxon>
        <taxon>Roseiterribacteraceae</taxon>
        <taxon>Roseiterribacter</taxon>
    </lineage>
</organism>
<evidence type="ECO:0000313" key="4">
    <source>
        <dbReference type="Proteomes" id="UP000681075"/>
    </source>
</evidence>
<comment type="caution">
    <text evidence="3">The sequence shown here is derived from an EMBL/GenBank/DDBJ whole genome shotgun (WGS) entry which is preliminary data.</text>
</comment>
<dbReference type="InterPro" id="IPR041255">
    <property type="entry name" value="LpxI_N"/>
</dbReference>
<dbReference type="EMBL" id="BOPV01000001">
    <property type="protein sequence ID" value="GIL38582.1"/>
    <property type="molecule type" value="Genomic_DNA"/>
</dbReference>
<keyword evidence="4" id="KW-1185">Reference proteome</keyword>
<dbReference type="InterPro" id="IPR053174">
    <property type="entry name" value="LpxI"/>
</dbReference>